<protein>
    <submittedName>
        <fullName evidence="1">Sce7726 family protein</fullName>
    </submittedName>
</protein>
<name>A0ABU3EZI2_9ENTE</name>
<dbReference type="Proteomes" id="UP001252875">
    <property type="component" value="Unassembled WGS sequence"/>
</dbReference>
<comment type="caution">
    <text evidence="1">The sequence shown here is derived from an EMBL/GenBank/DDBJ whole genome shotgun (WGS) entry which is preliminary data.</text>
</comment>
<reference evidence="1 2" key="1">
    <citation type="submission" date="2023-03" db="EMBL/GenBank/DDBJ databases">
        <authorList>
            <person name="Shen W."/>
            <person name="Cai J."/>
        </authorList>
    </citation>
    <scope>NUCLEOTIDE SEQUENCE [LARGE SCALE GENOMIC DNA]</scope>
    <source>
        <strain evidence="1 2">D6-4</strain>
    </source>
</reference>
<evidence type="ECO:0000313" key="2">
    <source>
        <dbReference type="Proteomes" id="UP001252875"/>
    </source>
</evidence>
<dbReference type="NCBIfam" id="NF033832">
    <property type="entry name" value="sce7726_fam"/>
    <property type="match status" value="1"/>
</dbReference>
<accession>A0ABU3EZI2</accession>
<organism evidence="1 2">
    <name type="scientific">Enterococcus hulanensis</name>
    <dbReference type="NCBI Taxonomy" id="2559929"/>
    <lineage>
        <taxon>Bacteria</taxon>
        <taxon>Bacillati</taxon>
        <taxon>Bacillota</taxon>
        <taxon>Bacilli</taxon>
        <taxon>Lactobacillales</taxon>
        <taxon>Enterococcaceae</taxon>
        <taxon>Enterococcus</taxon>
    </lineage>
</organism>
<evidence type="ECO:0000313" key="1">
    <source>
        <dbReference type="EMBL" id="MDT2600284.1"/>
    </source>
</evidence>
<dbReference type="EMBL" id="JARPYI010000005">
    <property type="protein sequence ID" value="MDT2600284.1"/>
    <property type="molecule type" value="Genomic_DNA"/>
</dbReference>
<keyword evidence="2" id="KW-1185">Reference proteome</keyword>
<proteinExistence type="predicted"/>
<dbReference type="RefSeq" id="WP_311822285.1">
    <property type="nucleotide sequence ID" value="NZ_JARPYF010000005.1"/>
</dbReference>
<gene>
    <name evidence="1" type="ORF">P7D85_10900</name>
</gene>
<dbReference type="InterPro" id="IPR047729">
    <property type="entry name" value="Sce7726-like"/>
</dbReference>
<sequence length="293" mass="34690">MNNLLINRLFSQNALKDMTVNQNSSILNSCINKHKNSFNGDDNKAAISYLYKYSGKEYRNEYFYKNTLLNKLLIGRHSLNTTTALTELNIGNSKADFVLINGKAVVYEIKTELDNLDRLDNQIKDYYKAFDHVCIVTSKKHLNKVMEKYSNTDVGVCVLTERETISTKKEAIENRTGLEHSSIFKMLRKKEFEIVLSKYYGFLPKTNQFVYYRECLKLFERIPIEFVYKETLILLKKRVKLANQEKFLNDIPYELKTLVYFSEYNERQYDRLLDFLNNHIIKEEENVFSLFER</sequence>